<feature type="region of interest" description="Disordered" evidence="1">
    <location>
        <begin position="57"/>
        <end position="79"/>
    </location>
</feature>
<feature type="compositionally biased region" description="Low complexity" evidence="1">
    <location>
        <begin position="59"/>
        <end position="69"/>
    </location>
</feature>
<sequence>MVPENRPEPLKSFYQEPKQMEDATTSSGVPVTIVTEPESGSVLKVLYKGDWLAEDRSKPGPGAAAAEAESVQTFVSNVA</sequence>
<dbReference type="Proteomes" id="UP000324091">
    <property type="component" value="Chromosome 20"/>
</dbReference>
<gene>
    <name evidence="2" type="ORF">D4764_20G0006180</name>
</gene>
<feature type="region of interest" description="Disordered" evidence="1">
    <location>
        <begin position="1"/>
        <end position="28"/>
    </location>
</feature>
<comment type="caution">
    <text evidence="2">The sequence shown here is derived from an EMBL/GenBank/DDBJ whole genome shotgun (WGS) entry which is preliminary data.</text>
</comment>
<keyword evidence="3" id="KW-1185">Reference proteome</keyword>
<evidence type="ECO:0000256" key="1">
    <source>
        <dbReference type="SAM" id="MobiDB-lite"/>
    </source>
</evidence>
<name>A0A5C6NHP5_9TELE</name>
<feature type="compositionally biased region" description="Polar residues" evidence="1">
    <location>
        <begin position="70"/>
        <end position="79"/>
    </location>
</feature>
<proteinExistence type="predicted"/>
<evidence type="ECO:0000313" key="2">
    <source>
        <dbReference type="EMBL" id="TWW66586.1"/>
    </source>
</evidence>
<reference evidence="2 3" key="1">
    <citation type="submission" date="2019-04" db="EMBL/GenBank/DDBJ databases">
        <title>Chromosome genome assembly for Takifugu flavidus.</title>
        <authorList>
            <person name="Xiao S."/>
        </authorList>
    </citation>
    <scope>NUCLEOTIDE SEQUENCE [LARGE SCALE GENOMIC DNA]</scope>
    <source>
        <strain evidence="2">HTHZ2018</strain>
        <tissue evidence="2">Muscle</tissue>
    </source>
</reference>
<dbReference type="EMBL" id="RHFK02000013">
    <property type="protein sequence ID" value="TWW66586.1"/>
    <property type="molecule type" value="Genomic_DNA"/>
</dbReference>
<dbReference type="AlphaFoldDB" id="A0A5C6NHP5"/>
<accession>A0A5C6NHP5</accession>
<evidence type="ECO:0000313" key="3">
    <source>
        <dbReference type="Proteomes" id="UP000324091"/>
    </source>
</evidence>
<organism evidence="2 3">
    <name type="scientific">Takifugu flavidus</name>
    <name type="common">sansaifugu</name>
    <dbReference type="NCBI Taxonomy" id="433684"/>
    <lineage>
        <taxon>Eukaryota</taxon>
        <taxon>Metazoa</taxon>
        <taxon>Chordata</taxon>
        <taxon>Craniata</taxon>
        <taxon>Vertebrata</taxon>
        <taxon>Euteleostomi</taxon>
        <taxon>Actinopterygii</taxon>
        <taxon>Neopterygii</taxon>
        <taxon>Teleostei</taxon>
        <taxon>Neoteleostei</taxon>
        <taxon>Acanthomorphata</taxon>
        <taxon>Eupercaria</taxon>
        <taxon>Tetraodontiformes</taxon>
        <taxon>Tetradontoidea</taxon>
        <taxon>Tetraodontidae</taxon>
        <taxon>Takifugu</taxon>
    </lineage>
</organism>
<protein>
    <submittedName>
        <fullName evidence="2">Uncharacterized protein</fullName>
    </submittedName>
</protein>